<dbReference type="GO" id="GO:0043005">
    <property type="term" value="C:neuron projection"/>
    <property type="evidence" value="ECO:0007669"/>
    <property type="project" value="UniProtKB-KW"/>
</dbReference>
<evidence type="ECO:0000259" key="7">
    <source>
        <dbReference type="PROSITE" id="PS51070"/>
    </source>
</evidence>
<dbReference type="CDD" id="cd09263">
    <property type="entry name" value="AP_stonin-2_MHD"/>
    <property type="match status" value="1"/>
</dbReference>
<dbReference type="GO" id="GO:0008021">
    <property type="term" value="C:synaptic vesicle"/>
    <property type="evidence" value="ECO:0007669"/>
    <property type="project" value="Ensembl"/>
</dbReference>
<evidence type="ECO:0000313" key="9">
    <source>
        <dbReference type="Ensembl" id="ENSMGAP00000017324.2"/>
    </source>
</evidence>
<feature type="region of interest" description="Disordered" evidence="6">
    <location>
        <begin position="318"/>
        <end position="342"/>
    </location>
</feature>
<feature type="compositionally biased region" description="Polar residues" evidence="6">
    <location>
        <begin position="138"/>
        <end position="169"/>
    </location>
</feature>
<feature type="domain" description="SHD" evidence="7">
    <location>
        <begin position="416"/>
        <end position="549"/>
    </location>
</feature>
<dbReference type="FunFam" id="2.60.40.1170:FF:000012">
    <property type="entry name" value="Stonin 2"/>
    <property type="match status" value="1"/>
</dbReference>
<gene>
    <name evidence="9" type="primary">STON2</name>
</gene>
<dbReference type="GO" id="GO:0006897">
    <property type="term" value="P:endocytosis"/>
    <property type="evidence" value="ECO:0007669"/>
    <property type="project" value="UniProtKB-KW"/>
</dbReference>
<dbReference type="Gene3D" id="2.60.40.1170">
    <property type="entry name" value="Mu homology domain, subdomain B"/>
    <property type="match status" value="2"/>
</dbReference>
<dbReference type="InterPro" id="IPR050431">
    <property type="entry name" value="Adaptor_comp_med_subunit"/>
</dbReference>
<evidence type="ECO:0000256" key="2">
    <source>
        <dbReference type="ARBA" id="ARBA00022490"/>
    </source>
</evidence>
<comment type="similarity">
    <text evidence="1 5">Belongs to the Stoned B family.</text>
</comment>
<protein>
    <recommendedName>
        <fullName evidence="5">Stonin-2</fullName>
    </recommendedName>
</protein>
<evidence type="ECO:0000259" key="8">
    <source>
        <dbReference type="PROSITE" id="PS51072"/>
    </source>
</evidence>
<accession>G3UP36</accession>
<dbReference type="RefSeq" id="XP_010710095.1">
    <property type="nucleotide sequence ID" value="XM_010711793.3"/>
</dbReference>
<dbReference type="InterPro" id="IPR036168">
    <property type="entry name" value="AP2_Mu_C_sf"/>
</dbReference>
<dbReference type="Proteomes" id="UP000001645">
    <property type="component" value="Chromosome 5"/>
</dbReference>
<dbReference type="Ensembl" id="ENSMGAT00000019069.2">
    <property type="protein sequence ID" value="ENSMGAP00000017324.2"/>
    <property type="gene ID" value="ENSMGAG00000017039.2"/>
</dbReference>
<evidence type="ECO:0000256" key="3">
    <source>
        <dbReference type="ARBA" id="ARBA00022583"/>
    </source>
</evidence>
<comment type="function">
    <text evidence="5">Adapter protein involved in endocytic machinery. Involved in the synaptic vesicle recycling. May facilitate clathrin-coated vesicle uncoating.</text>
</comment>
<dbReference type="GO" id="GO:0030136">
    <property type="term" value="C:clathrin-coated vesicle"/>
    <property type="evidence" value="ECO:0007669"/>
    <property type="project" value="Ensembl"/>
</dbReference>
<dbReference type="GeneID" id="100548698"/>
<reference evidence="9" key="3">
    <citation type="submission" date="2025-09" db="UniProtKB">
        <authorList>
            <consortium name="Ensembl"/>
        </authorList>
    </citation>
    <scope>IDENTIFICATION</scope>
</reference>
<evidence type="ECO:0000256" key="6">
    <source>
        <dbReference type="SAM" id="MobiDB-lite"/>
    </source>
</evidence>
<reference evidence="9 10" key="1">
    <citation type="journal article" date="2010" name="PLoS Biol.">
        <title>Multi-platform next-generation sequencing of the domestic turkey (Meleagris gallopavo): genome assembly and analysis.</title>
        <authorList>
            <person name="Dalloul R.A."/>
            <person name="Long J.A."/>
            <person name="Zimin A.V."/>
            <person name="Aslam L."/>
            <person name="Beal K."/>
            <person name="Blomberg L.A."/>
            <person name="Bouffard P."/>
            <person name="Burt D.W."/>
            <person name="Crasta O."/>
            <person name="Crooijmans R.P."/>
            <person name="Cooper K."/>
            <person name="Coulombe R.A."/>
            <person name="De S."/>
            <person name="Delany M.E."/>
            <person name="Dodgson J.B."/>
            <person name="Dong J.J."/>
            <person name="Evans C."/>
            <person name="Frederickson K.M."/>
            <person name="Flicek P."/>
            <person name="Florea L."/>
            <person name="Folkerts O."/>
            <person name="Groenen M.A."/>
            <person name="Harkins T.T."/>
            <person name="Herrero J."/>
            <person name="Hoffmann S."/>
            <person name="Megens H.J."/>
            <person name="Jiang A."/>
            <person name="de Jong P."/>
            <person name="Kaiser P."/>
            <person name="Kim H."/>
            <person name="Kim K.W."/>
            <person name="Kim S."/>
            <person name="Langenberger D."/>
            <person name="Lee M.K."/>
            <person name="Lee T."/>
            <person name="Mane S."/>
            <person name="Marcais G."/>
            <person name="Marz M."/>
            <person name="McElroy A.P."/>
            <person name="Modise T."/>
            <person name="Nefedov M."/>
            <person name="Notredame C."/>
            <person name="Paton I.R."/>
            <person name="Payne W.S."/>
            <person name="Pertea G."/>
            <person name="Prickett D."/>
            <person name="Puiu D."/>
            <person name="Qioa D."/>
            <person name="Raineri E."/>
            <person name="Ruffier M."/>
            <person name="Salzberg S.L."/>
            <person name="Schatz M.C."/>
            <person name="Scheuring C."/>
            <person name="Schmidt C.J."/>
            <person name="Schroeder S."/>
            <person name="Searle S.M."/>
            <person name="Smith E.J."/>
            <person name="Smith J."/>
            <person name="Sonstegard T.S."/>
            <person name="Stadler P.F."/>
            <person name="Tafer H."/>
            <person name="Tu Z.J."/>
            <person name="Van Tassell C.P."/>
            <person name="Vilella A.J."/>
            <person name="Williams K.P."/>
            <person name="Yorke J.A."/>
            <person name="Zhang L."/>
            <person name="Zhang H.B."/>
            <person name="Zhang X."/>
            <person name="Zhang Y."/>
            <person name="Reed K.M."/>
        </authorList>
    </citation>
    <scope>NUCLEOTIDE SEQUENCE [LARGE SCALE GENOMIC DNA]</scope>
</reference>
<dbReference type="HOGENOM" id="CLU_016541_0_0_1"/>
<dbReference type="InterPro" id="IPR017110">
    <property type="entry name" value="Stonin"/>
</dbReference>
<evidence type="ECO:0000313" key="10">
    <source>
        <dbReference type="Proteomes" id="UP000001645"/>
    </source>
</evidence>
<dbReference type="Pfam" id="PF12016">
    <property type="entry name" value="Stonin2_N"/>
    <property type="match status" value="1"/>
</dbReference>
<reference evidence="9" key="2">
    <citation type="submission" date="2025-08" db="UniProtKB">
        <authorList>
            <consortium name="Ensembl"/>
        </authorList>
    </citation>
    <scope>IDENTIFICATION</scope>
</reference>
<dbReference type="InterPro" id="IPR022699">
    <property type="entry name" value="Stonin2_N"/>
</dbReference>
<feature type="region of interest" description="Disordered" evidence="6">
    <location>
        <begin position="103"/>
        <end position="195"/>
    </location>
</feature>
<evidence type="ECO:0000256" key="1">
    <source>
        <dbReference type="ARBA" id="ARBA00005579"/>
    </source>
</evidence>
<dbReference type="SUPFAM" id="SSF49447">
    <property type="entry name" value="Second domain of Mu2 adaptin subunit (ap50) of ap2 adaptor"/>
    <property type="match status" value="1"/>
</dbReference>
<keyword evidence="3 5" id="KW-0254">Endocytosis</keyword>
<keyword evidence="10" id="KW-1185">Reference proteome</keyword>
<comment type="subcellular location">
    <subcellularLocation>
        <location evidence="5">Synapse</location>
        <location evidence="5">Synaptosome</location>
    </subcellularLocation>
    <subcellularLocation>
        <location evidence="5">Cytoplasm</location>
    </subcellularLocation>
</comment>
<dbReference type="AlphaFoldDB" id="G3UP36"/>
<feature type="compositionally biased region" description="Basic and acidic residues" evidence="6">
    <location>
        <begin position="48"/>
        <end position="76"/>
    </location>
</feature>
<sequence length="887" mass="99551">MTSLTSVIASHQSEWVSFTDELLLPVKPQGSTEEPLEKCFSSSDTSSEENRNVDGELQDILRTEPDNSGDKPKEDSTVLENHMCPKPDLLSSIRAWVQFEDAPWANAPPTHPQAVSPPKAPSWTSPSSSSLERRAHASESSWTTNSEDTSSPSIAPSYTDLQSINTEDLTSGGTSAADSADSSSSFQEDEEVDMEAVNWQLNNTSMNGHSAAPTTVRFPSWVTFDDNEISCSPQNLSPLKIDTSPPETQAPDVNFNLTASFKKRERPKSTLGELSKIQKLDLSSLTKLPSLEMPPWSATNPFLDESLRDVQPSPINPFSSFFEERDRRSKSSSVSTVPGKSQRDSLIILHHEPDTISFQEANKSVTHADAVEQLKQLQIGDPDYVSSPTLPDDDPTMPYDPNATLFNLTPSQPKDGWPMMLRIPEKKNIMSSRHWGPIYVKLTDSGYIQLFYEKGLEKPFREFKLEINHEISERKLQNYDENGRIHSVRLDRTTYKEKKKYQPKPAIAHTAEREQIIKLGTTDYQDFLSFINAVQDTLMNLPASSTDLSTVGLNYQEEEITVDVRDEFHGILAKGDSVILQHSVLTHIYVLSFLSGLAECRLGLNDILIKGNEIVARQDIMPTTTTKWIKLYSCRFHSCVDEDMFNNSRIILFNPLDACRFELMRFRTVFAEKTLPFTLRTAASINGAEVEVQSWLMMSTAFSSNRDPLTQVPCENVMIRYPVPNEWVKNFRRESVLGEKSLKAKVNKGATFGSTSLSGSEPVMRVTLGTAKYEHAFNSIVWRINRLPDKNSASGHPHCFFCHLELGSDREVPSSFVRHVDVEFDMPTTSASKATVRSISVQDKTGVRKWVNYSAHYSYKVEIEQKKILSEDPKGEDTANLSECAIQ</sequence>
<dbReference type="GO" id="GO:0002244">
    <property type="term" value="P:hematopoietic progenitor cell differentiation"/>
    <property type="evidence" value="ECO:0007669"/>
    <property type="project" value="Ensembl"/>
</dbReference>
<keyword evidence="5" id="KW-0771">Synaptosome</keyword>
<dbReference type="PROSITE" id="PS51070">
    <property type="entry name" value="SHD"/>
    <property type="match status" value="1"/>
</dbReference>
<keyword evidence="2 5" id="KW-0963">Cytoplasm</keyword>
<keyword evidence="4" id="KW-0677">Repeat</keyword>
<keyword evidence="5" id="KW-0770">Synapse</keyword>
<dbReference type="InterPro" id="IPR031228">
    <property type="entry name" value="STON2_MHD"/>
</dbReference>
<feature type="region of interest" description="Disordered" evidence="6">
    <location>
        <begin position="381"/>
        <end position="401"/>
    </location>
</feature>
<name>G3UP36_MELGA</name>
<organism evidence="9 10">
    <name type="scientific">Meleagris gallopavo</name>
    <name type="common">Wild turkey</name>
    <dbReference type="NCBI Taxonomy" id="9103"/>
    <lineage>
        <taxon>Eukaryota</taxon>
        <taxon>Metazoa</taxon>
        <taxon>Chordata</taxon>
        <taxon>Craniata</taxon>
        <taxon>Vertebrata</taxon>
        <taxon>Euteleostomi</taxon>
        <taxon>Archelosauria</taxon>
        <taxon>Archosauria</taxon>
        <taxon>Dinosauria</taxon>
        <taxon>Saurischia</taxon>
        <taxon>Theropoda</taxon>
        <taxon>Coelurosauria</taxon>
        <taxon>Aves</taxon>
        <taxon>Neognathae</taxon>
        <taxon>Galloanserae</taxon>
        <taxon>Galliformes</taxon>
        <taxon>Phasianidae</taxon>
        <taxon>Meleagridinae</taxon>
        <taxon>Meleagris</taxon>
    </lineage>
</organism>
<feature type="compositionally biased region" description="Low complexity" evidence="6">
    <location>
        <begin position="121"/>
        <end position="130"/>
    </location>
</feature>
<feature type="compositionally biased region" description="Low complexity" evidence="6">
    <location>
        <begin position="170"/>
        <end position="185"/>
    </location>
</feature>
<evidence type="ECO:0000256" key="4">
    <source>
        <dbReference type="ARBA" id="ARBA00022737"/>
    </source>
</evidence>
<dbReference type="FunFam" id="2.60.40.1170:FF:000018">
    <property type="entry name" value="stonin-2 isoform X2"/>
    <property type="match status" value="1"/>
</dbReference>
<dbReference type="PANTHER" id="PTHR10529">
    <property type="entry name" value="AP COMPLEX SUBUNIT MU"/>
    <property type="match status" value="1"/>
</dbReference>
<dbReference type="PIRSF" id="PIRSF037099">
    <property type="entry name" value="Stonin"/>
    <property type="match status" value="1"/>
</dbReference>
<dbReference type="Bgee" id="ENSMGAG00000017039">
    <property type="expression patterns" value="Expressed in pectoralis major and 17 other cell types or tissues"/>
</dbReference>
<dbReference type="OrthoDB" id="10063141at2759"/>
<dbReference type="Pfam" id="PF00928">
    <property type="entry name" value="Adap_comp_sub"/>
    <property type="match status" value="1"/>
</dbReference>
<dbReference type="GO" id="GO:0005730">
    <property type="term" value="C:nucleolus"/>
    <property type="evidence" value="ECO:0007669"/>
    <property type="project" value="Ensembl"/>
</dbReference>
<dbReference type="CTD" id="85439"/>
<dbReference type="InterPro" id="IPR028565">
    <property type="entry name" value="MHD"/>
</dbReference>
<dbReference type="InParanoid" id="G3UP36"/>
<dbReference type="GO" id="GO:0005829">
    <property type="term" value="C:cytosol"/>
    <property type="evidence" value="ECO:0007669"/>
    <property type="project" value="Ensembl"/>
</dbReference>
<dbReference type="PROSITE" id="PS51072">
    <property type="entry name" value="MHD"/>
    <property type="match status" value="1"/>
</dbReference>
<evidence type="ECO:0000256" key="5">
    <source>
        <dbReference type="PIRNR" id="PIRNR037099"/>
    </source>
</evidence>
<dbReference type="KEGG" id="mgp:100548698"/>
<feature type="region of interest" description="Disordered" evidence="6">
    <location>
        <begin position="27"/>
        <end position="84"/>
    </location>
</feature>
<feature type="domain" description="MHD" evidence="8">
    <location>
        <begin position="557"/>
        <end position="864"/>
    </location>
</feature>
<dbReference type="InterPro" id="IPR012320">
    <property type="entry name" value="SHD_dom"/>
</dbReference>
<dbReference type="GeneTree" id="ENSGT00940000159392"/>
<dbReference type="GO" id="GO:0030100">
    <property type="term" value="P:regulation of endocytosis"/>
    <property type="evidence" value="ECO:0007669"/>
    <property type="project" value="UniProtKB-UniRule"/>
</dbReference>
<proteinExistence type="inferred from homology"/>